<dbReference type="EMBL" id="JAKGBZ010000029">
    <property type="protein sequence ID" value="MCF3947735.1"/>
    <property type="molecule type" value="Genomic_DNA"/>
</dbReference>
<dbReference type="Pfam" id="PF12637">
    <property type="entry name" value="TSCPD"/>
    <property type="match status" value="1"/>
</dbReference>
<evidence type="ECO:0000256" key="4">
    <source>
        <dbReference type="ARBA" id="ARBA00022741"/>
    </source>
</evidence>
<dbReference type="Proteomes" id="UP001521209">
    <property type="component" value="Unassembled WGS sequence"/>
</dbReference>
<dbReference type="RefSeq" id="WP_235705007.1">
    <property type="nucleotide sequence ID" value="NZ_JAKGBZ010000029.1"/>
</dbReference>
<evidence type="ECO:0000313" key="8">
    <source>
        <dbReference type="Proteomes" id="UP001521209"/>
    </source>
</evidence>
<evidence type="ECO:0000256" key="5">
    <source>
        <dbReference type="ARBA" id="ARBA00047754"/>
    </source>
</evidence>
<dbReference type="SUPFAM" id="SSF51998">
    <property type="entry name" value="PFL-like glycyl radical enzymes"/>
    <property type="match status" value="1"/>
</dbReference>
<keyword evidence="3" id="KW-0237">DNA synthesis</keyword>
<evidence type="ECO:0000259" key="6">
    <source>
        <dbReference type="Pfam" id="PF12637"/>
    </source>
</evidence>
<proteinExistence type="inferred from homology"/>
<sequence>MLKDRAGPHRPVPSPWRGVRLHRVEAAADPDRPTEPAILPASWPAQSAAGLIALRASSAMIGVAEAACAWIDPIAAAAREAGIAEDIATALHILLRDRRAAPSPGLWRGKPETLPGFVFNLPEFLDMEGQFDLAGFGTAVESAVLTLSLANPAAQRLALGMADLSLLLARLDLDYGSDDARNLAAALAALLAAHADIASARLLARGIAPGQPIAAMTLPKSCPIQGLIARAAEMQREATALGLRQHRTLTGILPPGPVEALLGIETVGIAAPLSALDSDGRLARWARARLAASGRPAEDALAAIIAGEDPFGVADRASLAAIHDAVAPFCALMPETQQALPPRHAMAGAARDPLPARRGGYTQKAAVGGHKLFLRTGEYPDGRLGEIFLSLPKESTAFRGLADAFATAISLGLQHGMALDEFVDAFAFTRFGPAGAVEGDPEIAQATSLLDYVFRHLAANYLDRRDLPDAPEAEEAASDALGHVPLLPLDLPASDTARPKRQRPVLKLVG</sequence>
<organism evidence="7 8">
    <name type="scientific">Acidiphilium iwatense</name>
    <dbReference type="NCBI Taxonomy" id="768198"/>
    <lineage>
        <taxon>Bacteria</taxon>
        <taxon>Pseudomonadati</taxon>
        <taxon>Pseudomonadota</taxon>
        <taxon>Alphaproteobacteria</taxon>
        <taxon>Acetobacterales</taxon>
        <taxon>Acidocellaceae</taxon>
        <taxon>Acidiphilium</taxon>
    </lineage>
</organism>
<accession>A0ABS9E007</accession>
<name>A0ABS9E007_9PROT</name>
<evidence type="ECO:0000256" key="1">
    <source>
        <dbReference type="ARBA" id="ARBA00007405"/>
    </source>
</evidence>
<comment type="catalytic activity">
    <reaction evidence="5">
        <text>a 2'-deoxyribonucleoside 5'-diphosphate + [thioredoxin]-disulfide + H2O = a ribonucleoside 5'-diphosphate + [thioredoxin]-dithiol</text>
        <dbReference type="Rhea" id="RHEA:23252"/>
        <dbReference type="Rhea" id="RHEA-COMP:10698"/>
        <dbReference type="Rhea" id="RHEA-COMP:10700"/>
        <dbReference type="ChEBI" id="CHEBI:15377"/>
        <dbReference type="ChEBI" id="CHEBI:29950"/>
        <dbReference type="ChEBI" id="CHEBI:50058"/>
        <dbReference type="ChEBI" id="CHEBI:57930"/>
        <dbReference type="ChEBI" id="CHEBI:73316"/>
        <dbReference type="EC" id="1.17.4.1"/>
    </reaction>
</comment>
<evidence type="ECO:0000313" key="7">
    <source>
        <dbReference type="EMBL" id="MCF3947735.1"/>
    </source>
</evidence>
<dbReference type="InterPro" id="IPR024434">
    <property type="entry name" value="TSCPD_dom"/>
</dbReference>
<protein>
    <recommendedName>
        <fullName evidence="2">ribonucleoside-diphosphate reductase</fullName>
        <ecNumber evidence="2">1.17.4.1</ecNumber>
    </recommendedName>
</protein>
<dbReference type="EC" id="1.17.4.1" evidence="2"/>
<gene>
    <name evidence="7" type="ORF">L2A60_13710</name>
</gene>
<comment type="similarity">
    <text evidence="1">Belongs to the ribonucleoside diphosphate reductase class-2 family.</text>
</comment>
<evidence type="ECO:0000256" key="2">
    <source>
        <dbReference type="ARBA" id="ARBA00012274"/>
    </source>
</evidence>
<comment type="caution">
    <text evidence="7">The sequence shown here is derived from an EMBL/GenBank/DDBJ whole genome shotgun (WGS) entry which is preliminary data.</text>
</comment>
<evidence type="ECO:0000256" key="3">
    <source>
        <dbReference type="ARBA" id="ARBA00022634"/>
    </source>
</evidence>
<keyword evidence="4" id="KW-0547">Nucleotide-binding</keyword>
<keyword evidence="8" id="KW-1185">Reference proteome</keyword>
<feature type="domain" description="TSCPD" evidence="6">
    <location>
        <begin position="355"/>
        <end position="459"/>
    </location>
</feature>
<reference evidence="7 8" key="1">
    <citation type="submission" date="2022-01" db="EMBL/GenBank/DDBJ databases">
        <authorList>
            <person name="Won M."/>
            <person name="Kim S.-J."/>
            <person name="Kwon S.-W."/>
        </authorList>
    </citation>
    <scope>NUCLEOTIDE SEQUENCE [LARGE SCALE GENOMIC DNA]</scope>
    <source>
        <strain evidence="7 8">KCTC 23505</strain>
    </source>
</reference>